<accession>A0AA40I6F9</accession>
<dbReference type="EMBL" id="JAULJE010000005">
    <property type="protein sequence ID" value="KAK1343521.1"/>
    <property type="molecule type" value="Genomic_DNA"/>
</dbReference>
<proteinExistence type="predicted"/>
<dbReference type="Proteomes" id="UP001177744">
    <property type="component" value="Unassembled WGS sequence"/>
</dbReference>
<name>A0AA40I6F9_CNENI</name>
<evidence type="ECO:0000313" key="2">
    <source>
        <dbReference type="Proteomes" id="UP001177744"/>
    </source>
</evidence>
<organism evidence="1 2">
    <name type="scientific">Cnephaeus nilssonii</name>
    <name type="common">Northern bat</name>
    <name type="synonym">Eptesicus nilssonii</name>
    <dbReference type="NCBI Taxonomy" id="3371016"/>
    <lineage>
        <taxon>Eukaryota</taxon>
        <taxon>Metazoa</taxon>
        <taxon>Chordata</taxon>
        <taxon>Craniata</taxon>
        <taxon>Vertebrata</taxon>
        <taxon>Euteleostomi</taxon>
        <taxon>Mammalia</taxon>
        <taxon>Eutheria</taxon>
        <taxon>Laurasiatheria</taxon>
        <taxon>Chiroptera</taxon>
        <taxon>Yangochiroptera</taxon>
        <taxon>Vespertilionidae</taxon>
        <taxon>Cnephaeus</taxon>
    </lineage>
</organism>
<evidence type="ECO:0000313" key="1">
    <source>
        <dbReference type="EMBL" id="KAK1343521.1"/>
    </source>
</evidence>
<gene>
    <name evidence="1" type="ORF">QTO34_016301</name>
</gene>
<comment type="caution">
    <text evidence="1">The sequence shown here is derived from an EMBL/GenBank/DDBJ whole genome shotgun (WGS) entry which is preliminary data.</text>
</comment>
<keyword evidence="2" id="KW-1185">Reference proteome</keyword>
<sequence length="318" mass="34083">MCGTCPWGTGESVVWWHLNPVDQKTIKSGCQSSFQLENATPLPHAALSSADSSQQQPINTAHSFNQTPQAPCLLAVPLLHHSHTLTAPAPLISADSEEQLGPVPAVGASGSCYPITPQEQGEVEKPSWAIRAGSLFSYPLMAPSDRAHRVSCRNSLCRLGSPSLSSAHELPFPDLEPPTPLISVIVFSPKLSLPTTEGAAFTRSAPGGGEARLQAANNNLHNHTCGLGVPHSRRQVEYVYPVIYWPEQPSEPISEISGLPAPSIVITTESPFHSCQKDYHHGQASKFESLGLWCITRDPQLPSHRSLAAPALSICPLV</sequence>
<reference evidence="1" key="1">
    <citation type="submission" date="2023-06" db="EMBL/GenBank/DDBJ databases">
        <title>Reference genome for the Northern bat (Eptesicus nilssonii), a most northern bat species.</title>
        <authorList>
            <person name="Laine V.N."/>
            <person name="Pulliainen A.T."/>
            <person name="Lilley T.M."/>
        </authorList>
    </citation>
    <scope>NUCLEOTIDE SEQUENCE</scope>
    <source>
        <strain evidence="1">BLF_Eptnil</strain>
        <tissue evidence="1">Kidney</tissue>
    </source>
</reference>
<feature type="non-terminal residue" evidence="1">
    <location>
        <position position="318"/>
    </location>
</feature>
<protein>
    <submittedName>
        <fullName evidence="1">Uncharacterized protein</fullName>
    </submittedName>
</protein>
<dbReference type="AlphaFoldDB" id="A0AA40I6F9"/>